<reference evidence="2" key="1">
    <citation type="journal article" date="2015" name="Nat. Plants">
        <title>Genome expansion of Arabis alpina linked with retrotransposition and reduced symmetric DNA methylation.</title>
        <authorList>
            <person name="Willing E.M."/>
            <person name="Rawat V."/>
            <person name="Mandakova T."/>
            <person name="Maumus F."/>
            <person name="James G.V."/>
            <person name="Nordstroem K.J."/>
            <person name="Becker C."/>
            <person name="Warthmann N."/>
            <person name="Chica C."/>
            <person name="Szarzynska B."/>
            <person name="Zytnicki M."/>
            <person name="Albani M.C."/>
            <person name="Kiefer C."/>
            <person name="Bergonzi S."/>
            <person name="Castaings L."/>
            <person name="Mateos J.L."/>
            <person name="Berns M.C."/>
            <person name="Bujdoso N."/>
            <person name="Piofczyk T."/>
            <person name="de Lorenzo L."/>
            <person name="Barrero-Sicilia C."/>
            <person name="Mateos I."/>
            <person name="Piednoel M."/>
            <person name="Hagmann J."/>
            <person name="Chen-Min-Tao R."/>
            <person name="Iglesias-Fernandez R."/>
            <person name="Schuster S.C."/>
            <person name="Alonso-Blanco C."/>
            <person name="Roudier F."/>
            <person name="Carbonero P."/>
            <person name="Paz-Ares J."/>
            <person name="Davis S.J."/>
            <person name="Pecinka A."/>
            <person name="Quesneville H."/>
            <person name="Colot V."/>
            <person name="Lysak M.A."/>
            <person name="Weigel D."/>
            <person name="Coupland G."/>
            <person name="Schneeberger K."/>
        </authorList>
    </citation>
    <scope>NUCLEOTIDE SEQUENCE [LARGE SCALE GENOMIC DNA]</scope>
    <source>
        <strain evidence="2">cv. Pajares</strain>
    </source>
</reference>
<evidence type="ECO:0000313" key="1">
    <source>
        <dbReference type="EMBL" id="KFK24384.1"/>
    </source>
</evidence>
<dbReference type="Gramene" id="KFK24384">
    <property type="protein sequence ID" value="KFK24384"/>
    <property type="gene ID" value="AALP_AAs72209U000100"/>
</dbReference>
<dbReference type="AlphaFoldDB" id="A0A087G3D2"/>
<organism evidence="1 2">
    <name type="scientific">Arabis alpina</name>
    <name type="common">Alpine rock-cress</name>
    <dbReference type="NCBI Taxonomy" id="50452"/>
    <lineage>
        <taxon>Eukaryota</taxon>
        <taxon>Viridiplantae</taxon>
        <taxon>Streptophyta</taxon>
        <taxon>Embryophyta</taxon>
        <taxon>Tracheophyta</taxon>
        <taxon>Spermatophyta</taxon>
        <taxon>Magnoliopsida</taxon>
        <taxon>eudicotyledons</taxon>
        <taxon>Gunneridae</taxon>
        <taxon>Pentapetalae</taxon>
        <taxon>rosids</taxon>
        <taxon>malvids</taxon>
        <taxon>Brassicales</taxon>
        <taxon>Brassicaceae</taxon>
        <taxon>Arabideae</taxon>
        <taxon>Arabis</taxon>
    </lineage>
</organism>
<gene>
    <name evidence="1" type="ORF">AALP_AAs72209U000100</name>
</gene>
<keyword evidence="2" id="KW-1185">Reference proteome</keyword>
<dbReference type="Proteomes" id="UP000029120">
    <property type="component" value="Unassembled WGS sequence"/>
</dbReference>
<sequence>MSSLLLKIRLVSGDGGAASGSAASGSACRSLHVNATWRLSLNFTTHIIITATPTLRSLSEDSIAGDAYQSSFP</sequence>
<accession>A0A087G3D2</accession>
<proteinExistence type="predicted"/>
<name>A0A087G3D2_ARAAL</name>
<dbReference type="PROSITE" id="PS51257">
    <property type="entry name" value="PROKAR_LIPOPROTEIN"/>
    <property type="match status" value="1"/>
</dbReference>
<evidence type="ECO:0000313" key="2">
    <source>
        <dbReference type="Proteomes" id="UP000029120"/>
    </source>
</evidence>
<dbReference type="EMBL" id="KL969173">
    <property type="protein sequence ID" value="KFK24384.1"/>
    <property type="molecule type" value="Genomic_DNA"/>
</dbReference>
<protein>
    <submittedName>
        <fullName evidence="1">Uncharacterized protein</fullName>
    </submittedName>
</protein>